<dbReference type="PANTHER" id="PTHR46623:SF6">
    <property type="entry name" value="ALPHA_BETA-HYDROLASES SUPERFAMILY PROTEIN"/>
    <property type="match status" value="1"/>
</dbReference>
<organism evidence="2 3">
    <name type="scientific">Devosia insulae DS-56</name>
    <dbReference type="NCBI Taxonomy" id="1116389"/>
    <lineage>
        <taxon>Bacteria</taxon>
        <taxon>Pseudomonadati</taxon>
        <taxon>Pseudomonadota</taxon>
        <taxon>Alphaproteobacteria</taxon>
        <taxon>Hyphomicrobiales</taxon>
        <taxon>Devosiaceae</taxon>
        <taxon>Devosia</taxon>
    </lineage>
</organism>
<dbReference type="AlphaFoldDB" id="A0A1E5XWH0"/>
<protein>
    <recommendedName>
        <fullName evidence="1">Dienelactone hydrolase domain-containing protein</fullName>
    </recommendedName>
</protein>
<dbReference type="InterPro" id="IPR051049">
    <property type="entry name" value="Dienelactone_hydrolase-like"/>
</dbReference>
<dbReference type="EMBL" id="LAJE02000044">
    <property type="protein sequence ID" value="OEO32933.1"/>
    <property type="molecule type" value="Genomic_DNA"/>
</dbReference>
<dbReference type="Proteomes" id="UP000095463">
    <property type="component" value="Unassembled WGS sequence"/>
</dbReference>
<dbReference type="GO" id="GO:0016787">
    <property type="term" value="F:hydrolase activity"/>
    <property type="evidence" value="ECO:0007669"/>
    <property type="project" value="InterPro"/>
</dbReference>
<feature type="domain" description="Dienelactone hydrolase" evidence="1">
    <location>
        <begin position="16"/>
        <end position="222"/>
    </location>
</feature>
<reference evidence="2 3" key="1">
    <citation type="journal article" date="2015" name="Genome Announc.">
        <title>Genome Assemblies of Three Soil-Associated Devosia species: D. insulae, D. limi, and D. soli.</title>
        <authorList>
            <person name="Hassan Y.I."/>
            <person name="Lepp D."/>
            <person name="Zhou T."/>
        </authorList>
    </citation>
    <scope>NUCLEOTIDE SEQUENCE [LARGE SCALE GENOMIC DNA]</scope>
    <source>
        <strain evidence="2 3">DS-56</strain>
    </source>
</reference>
<dbReference type="PANTHER" id="PTHR46623">
    <property type="entry name" value="CARBOXYMETHYLENEBUTENOLIDASE-RELATED"/>
    <property type="match status" value="1"/>
</dbReference>
<name>A0A1E5XWH0_9HYPH</name>
<evidence type="ECO:0000259" key="1">
    <source>
        <dbReference type="Pfam" id="PF01738"/>
    </source>
</evidence>
<proteinExistence type="predicted"/>
<dbReference type="SUPFAM" id="SSF53474">
    <property type="entry name" value="alpha/beta-Hydrolases"/>
    <property type="match status" value="1"/>
</dbReference>
<dbReference type="InterPro" id="IPR029058">
    <property type="entry name" value="AB_hydrolase_fold"/>
</dbReference>
<dbReference type="Gene3D" id="3.40.50.1820">
    <property type="entry name" value="alpha/beta hydrolase"/>
    <property type="match status" value="1"/>
</dbReference>
<dbReference type="OrthoDB" id="9771666at2"/>
<dbReference type="Pfam" id="PF01738">
    <property type="entry name" value="DLH"/>
    <property type="match status" value="1"/>
</dbReference>
<gene>
    <name evidence="2" type="ORF">VW23_008955</name>
</gene>
<keyword evidence="3" id="KW-1185">Reference proteome</keyword>
<evidence type="ECO:0000313" key="3">
    <source>
        <dbReference type="Proteomes" id="UP000095463"/>
    </source>
</evidence>
<dbReference type="RefSeq" id="WP_069907897.1">
    <property type="nucleotide sequence ID" value="NZ_LAJE02000044.1"/>
</dbReference>
<accession>A0A1E5XWH0</accession>
<comment type="caution">
    <text evidence="2">The sequence shown here is derived from an EMBL/GenBank/DDBJ whole genome shotgun (WGS) entry which is preliminary data.</text>
</comment>
<sequence length="224" mass="24535">MGERIKLTAADGFVLNAYRAAPEGKPRGGVVLIQEVWGLSNWIRSVADRWARHGYLTIAPAMFDRAEYGFESENYGADHFPLVGELMKKFSMETAMTDVEAAIAAASAAGKVGITGYCFGGRVSWIAASRLEGLSAASGYYGGGVQNYIELTPKVPIEMHYGDKDQGIPLEQVEQLKARHPEADIYVYSGDHGFCNSDRPEKFDEASCTKASVRSLEFFHKHLG</sequence>
<dbReference type="InterPro" id="IPR002925">
    <property type="entry name" value="Dienelactn_hydro"/>
</dbReference>
<evidence type="ECO:0000313" key="2">
    <source>
        <dbReference type="EMBL" id="OEO32933.1"/>
    </source>
</evidence>